<reference evidence="1 2" key="1">
    <citation type="submission" date="2019-03" db="EMBL/GenBank/DDBJ databases">
        <title>Genomic Encyclopedia of Type Strains, Phase III (KMG-III): the genomes of soil and plant-associated and newly described type strains.</title>
        <authorList>
            <person name="Whitman W."/>
        </authorList>
    </citation>
    <scope>NUCLEOTIDE SEQUENCE [LARGE SCALE GENOMIC DNA]</scope>
    <source>
        <strain evidence="1 2">CGMCC 1.12801</strain>
    </source>
</reference>
<dbReference type="RefSeq" id="WP_133638621.1">
    <property type="nucleotide sequence ID" value="NZ_SNZV01000001.1"/>
</dbReference>
<evidence type="ECO:0000313" key="2">
    <source>
        <dbReference type="Proteomes" id="UP000294752"/>
    </source>
</evidence>
<gene>
    <name evidence="1" type="ORF">B0I21_101381</name>
</gene>
<dbReference type="AlphaFoldDB" id="A0A4R7DC65"/>
<dbReference type="Gene3D" id="3.10.180.10">
    <property type="entry name" value="2,3-Dihydroxybiphenyl 1,2-Dioxygenase, domain 1"/>
    <property type="match status" value="1"/>
</dbReference>
<dbReference type="OrthoDB" id="2703022at2"/>
<proteinExistence type="predicted"/>
<dbReference type="Proteomes" id="UP000294752">
    <property type="component" value="Unassembled WGS sequence"/>
</dbReference>
<name>A0A4R7DC65_9SPHI</name>
<sequence>MQWLSSKVEIINAEGDKKVVFFDTWNAHSFYFYDAAGNIAECIVRHDLKNHADKPFNITSFLCVNEIGLATDDIYKMNKQLEAFFGTRLWKGDQERFAANGSQEGLFLLPNYLVKEIWFPSDVAVQPNPLAGIIDNRGKYYHFQFTDGELKTFE</sequence>
<evidence type="ECO:0008006" key="3">
    <source>
        <dbReference type="Google" id="ProtNLM"/>
    </source>
</evidence>
<evidence type="ECO:0000313" key="1">
    <source>
        <dbReference type="EMBL" id="TDS17514.1"/>
    </source>
</evidence>
<comment type="caution">
    <text evidence="1">The sequence shown here is derived from an EMBL/GenBank/DDBJ whole genome shotgun (WGS) entry which is preliminary data.</text>
</comment>
<dbReference type="InterPro" id="IPR029068">
    <property type="entry name" value="Glyas_Bleomycin-R_OHBP_Dase"/>
</dbReference>
<organism evidence="1 2">
    <name type="scientific">Sphingobacterium paludis</name>
    <dbReference type="NCBI Taxonomy" id="1476465"/>
    <lineage>
        <taxon>Bacteria</taxon>
        <taxon>Pseudomonadati</taxon>
        <taxon>Bacteroidota</taxon>
        <taxon>Sphingobacteriia</taxon>
        <taxon>Sphingobacteriales</taxon>
        <taxon>Sphingobacteriaceae</taxon>
        <taxon>Sphingobacterium</taxon>
    </lineage>
</organism>
<keyword evidence="2" id="KW-1185">Reference proteome</keyword>
<accession>A0A4R7DC65</accession>
<protein>
    <recommendedName>
        <fullName evidence="3">WG repeat protein</fullName>
    </recommendedName>
</protein>
<dbReference type="EMBL" id="SNZV01000001">
    <property type="protein sequence ID" value="TDS17514.1"/>
    <property type="molecule type" value="Genomic_DNA"/>
</dbReference>